<keyword evidence="8" id="KW-1185">Reference proteome</keyword>
<dbReference type="Gene3D" id="1.10.10.10">
    <property type="entry name" value="Winged helix-like DNA-binding domain superfamily/Winged helix DNA-binding domain"/>
    <property type="match status" value="1"/>
</dbReference>
<name>A0A0R1JMJ7_9LACO</name>
<dbReference type="GO" id="GO:0030246">
    <property type="term" value="F:carbohydrate binding"/>
    <property type="evidence" value="ECO:0007669"/>
    <property type="project" value="InterPro"/>
</dbReference>
<dbReference type="SUPFAM" id="SSF100950">
    <property type="entry name" value="NagB/RpiA/CoA transferase-like"/>
    <property type="match status" value="1"/>
</dbReference>
<dbReference type="PATRIC" id="fig|1291734.4.peg.1573"/>
<evidence type="ECO:0000256" key="1">
    <source>
        <dbReference type="ARBA" id="ARBA00010466"/>
    </source>
</evidence>
<keyword evidence="2" id="KW-0805">Transcription regulation</keyword>
<comment type="similarity">
    <text evidence="1">Belongs to the SorC transcriptional regulatory family.</text>
</comment>
<keyword evidence="4" id="KW-0804">Transcription</keyword>
<dbReference type="Pfam" id="PF04198">
    <property type="entry name" value="Sugar-bind"/>
    <property type="match status" value="1"/>
</dbReference>
<dbReference type="PANTHER" id="PTHR34294">
    <property type="entry name" value="TRANSCRIPTIONAL REGULATOR-RELATED"/>
    <property type="match status" value="1"/>
</dbReference>
<evidence type="ECO:0000256" key="4">
    <source>
        <dbReference type="ARBA" id="ARBA00023163"/>
    </source>
</evidence>
<dbReference type="SUPFAM" id="SSF46785">
    <property type="entry name" value="Winged helix' DNA-binding domain"/>
    <property type="match status" value="1"/>
</dbReference>
<comment type="caution">
    <text evidence="7">The sequence shown here is derived from an EMBL/GenBank/DDBJ whole genome shotgun (WGS) entry which is preliminary data.</text>
</comment>
<dbReference type="InterPro" id="IPR037171">
    <property type="entry name" value="NagB/RpiA_transferase-like"/>
</dbReference>
<dbReference type="Proteomes" id="UP000051804">
    <property type="component" value="Unassembled WGS sequence"/>
</dbReference>
<protein>
    <submittedName>
        <fullName evidence="7">Central glycolyticproteinregulator</fullName>
    </submittedName>
</protein>
<dbReference type="Gene3D" id="3.40.50.1360">
    <property type="match status" value="1"/>
</dbReference>
<dbReference type="InterPro" id="IPR007324">
    <property type="entry name" value="Sugar-bd_dom_put"/>
</dbReference>
<dbReference type="InterPro" id="IPR051054">
    <property type="entry name" value="SorC_transcr_regulators"/>
</dbReference>
<evidence type="ECO:0000259" key="5">
    <source>
        <dbReference type="Pfam" id="PF04198"/>
    </source>
</evidence>
<accession>A0A0R1JMJ7</accession>
<gene>
    <name evidence="7" type="ORF">FD02_GL001530</name>
</gene>
<keyword evidence="3" id="KW-0238">DNA-binding</keyword>
<feature type="domain" description="Sugar-binding" evidence="5">
    <location>
        <begin position="97"/>
        <end position="340"/>
    </location>
</feature>
<sequence length="345" mass="37499">MQSDFSWIEAIAPDVVDVITRRYQVLQFINWLAPVGRRTLADQMKISERALRTETDFLRKQGLLGSSKSGMVLTSKGLDVFHGLDTLMNQLLGFKDDEKRLAALLGIDHCLIVNGDADQSSRVLDEMGKVLDQTLQAVLPAGRLTIAVMGGTTMARMAAQLSYKLSSGRELTFVPARGGVGERIAIQANSVAAAMAEATDSAHRVLYVPENVSAQTYQPLLKEPAVQEVLQMIDNAQVVIHSIGDALVMAKRRSMSPATVHQLVEHQAVSETFGTFFNQAGEVIYKIPRIGLQIPDLDHIPYVFAVAGGQSKAAAIRAYMHNAPHHTWLITDAGAANSILTGATR</sequence>
<dbReference type="InterPro" id="IPR036388">
    <property type="entry name" value="WH-like_DNA-bd_sf"/>
</dbReference>
<proteinExistence type="inferred from homology"/>
<dbReference type="InterPro" id="IPR036390">
    <property type="entry name" value="WH_DNA-bd_sf"/>
</dbReference>
<dbReference type="GO" id="GO:0003677">
    <property type="term" value="F:DNA binding"/>
    <property type="evidence" value="ECO:0007669"/>
    <property type="project" value="UniProtKB-KW"/>
</dbReference>
<dbReference type="STRING" id="1291734.FD02_GL001530"/>
<evidence type="ECO:0000256" key="3">
    <source>
        <dbReference type="ARBA" id="ARBA00023125"/>
    </source>
</evidence>
<evidence type="ECO:0000259" key="6">
    <source>
        <dbReference type="Pfam" id="PF21715"/>
    </source>
</evidence>
<evidence type="ECO:0000256" key="2">
    <source>
        <dbReference type="ARBA" id="ARBA00023015"/>
    </source>
</evidence>
<dbReference type="PANTHER" id="PTHR34294:SF5">
    <property type="entry name" value="CENTRAL GLYCOLYTIC GENES REGULATOR"/>
    <property type="match status" value="1"/>
</dbReference>
<organism evidence="7 8">
    <name type="scientific">Lacticaseibacillus nasuensis JCM 17158</name>
    <dbReference type="NCBI Taxonomy" id="1291734"/>
    <lineage>
        <taxon>Bacteria</taxon>
        <taxon>Bacillati</taxon>
        <taxon>Bacillota</taxon>
        <taxon>Bacilli</taxon>
        <taxon>Lactobacillales</taxon>
        <taxon>Lactobacillaceae</taxon>
        <taxon>Lacticaseibacillus</taxon>
    </lineage>
</organism>
<feature type="domain" description="CggR N-terminal DNA binding" evidence="6">
    <location>
        <begin position="18"/>
        <end position="88"/>
    </location>
</feature>
<dbReference type="AlphaFoldDB" id="A0A0R1JMJ7"/>
<dbReference type="RefSeq" id="WP_054722168.1">
    <property type="nucleotide sequence ID" value="NZ_AZDJ01000022.1"/>
</dbReference>
<dbReference type="InterPro" id="IPR048715">
    <property type="entry name" value="CggR_N"/>
</dbReference>
<dbReference type="Pfam" id="PF21715">
    <property type="entry name" value="CggR_N"/>
    <property type="match status" value="1"/>
</dbReference>
<dbReference type="EMBL" id="AZDJ01000022">
    <property type="protein sequence ID" value="KRK72557.1"/>
    <property type="molecule type" value="Genomic_DNA"/>
</dbReference>
<reference evidence="7 8" key="1">
    <citation type="journal article" date="2015" name="Genome Announc.">
        <title>Expanding the biotechnology potential of lactobacilli through comparative genomics of 213 strains and associated genera.</title>
        <authorList>
            <person name="Sun Z."/>
            <person name="Harris H.M."/>
            <person name="McCann A."/>
            <person name="Guo C."/>
            <person name="Argimon S."/>
            <person name="Zhang W."/>
            <person name="Yang X."/>
            <person name="Jeffery I.B."/>
            <person name="Cooney J.C."/>
            <person name="Kagawa T.F."/>
            <person name="Liu W."/>
            <person name="Song Y."/>
            <person name="Salvetti E."/>
            <person name="Wrobel A."/>
            <person name="Rasinkangas P."/>
            <person name="Parkhill J."/>
            <person name="Rea M.C."/>
            <person name="O'Sullivan O."/>
            <person name="Ritari J."/>
            <person name="Douillard F.P."/>
            <person name="Paul Ross R."/>
            <person name="Yang R."/>
            <person name="Briner A.E."/>
            <person name="Felis G.E."/>
            <person name="de Vos W.M."/>
            <person name="Barrangou R."/>
            <person name="Klaenhammer T.R."/>
            <person name="Caufield P.W."/>
            <person name="Cui Y."/>
            <person name="Zhang H."/>
            <person name="O'Toole P.W."/>
        </authorList>
    </citation>
    <scope>NUCLEOTIDE SEQUENCE [LARGE SCALE GENOMIC DNA]</scope>
    <source>
        <strain evidence="7 8">JCM 17158</strain>
    </source>
</reference>
<evidence type="ECO:0000313" key="8">
    <source>
        <dbReference type="Proteomes" id="UP000051804"/>
    </source>
</evidence>
<dbReference type="OrthoDB" id="9793820at2"/>
<evidence type="ECO:0000313" key="7">
    <source>
        <dbReference type="EMBL" id="KRK72557.1"/>
    </source>
</evidence>